<evidence type="ECO:0000256" key="2">
    <source>
        <dbReference type="ARBA" id="ARBA00022737"/>
    </source>
</evidence>
<dbReference type="PROSITE" id="PS50206">
    <property type="entry name" value="RHODANESE_3"/>
    <property type="match status" value="2"/>
</dbReference>
<feature type="domain" description="Rhodanese" evidence="3">
    <location>
        <begin position="17"/>
        <end position="136"/>
    </location>
</feature>
<protein>
    <submittedName>
        <fullName evidence="4">Sulfurtransferase</fullName>
    </submittedName>
</protein>
<evidence type="ECO:0000256" key="1">
    <source>
        <dbReference type="ARBA" id="ARBA00022679"/>
    </source>
</evidence>
<dbReference type="InterPro" id="IPR036873">
    <property type="entry name" value="Rhodanese-like_dom_sf"/>
</dbReference>
<dbReference type="CDD" id="cd01449">
    <property type="entry name" value="TST_Repeat_2"/>
    <property type="match status" value="1"/>
</dbReference>
<feature type="domain" description="Rhodanese" evidence="3">
    <location>
        <begin position="166"/>
        <end position="276"/>
    </location>
</feature>
<accession>A0A3E0WHG7</accession>
<dbReference type="SUPFAM" id="SSF52821">
    <property type="entry name" value="Rhodanese/Cell cycle control phosphatase"/>
    <property type="match status" value="2"/>
</dbReference>
<dbReference type="PANTHER" id="PTHR11364">
    <property type="entry name" value="THIOSULFATE SULFERTANSFERASE"/>
    <property type="match status" value="1"/>
</dbReference>
<dbReference type="PANTHER" id="PTHR11364:SF27">
    <property type="entry name" value="SULFURTRANSFERASE"/>
    <property type="match status" value="1"/>
</dbReference>
<comment type="caution">
    <text evidence="4">The sequence shown here is derived from an EMBL/GenBank/DDBJ whole genome shotgun (WGS) entry which is preliminary data.</text>
</comment>
<gene>
    <name evidence="4" type="ORF">CAI16_18655</name>
</gene>
<keyword evidence="1 4" id="KW-0808">Transferase</keyword>
<dbReference type="SMART" id="SM00450">
    <property type="entry name" value="RHOD"/>
    <property type="match status" value="2"/>
</dbReference>
<dbReference type="AlphaFoldDB" id="A0A3E0WHG7"/>
<proteinExistence type="predicted"/>
<evidence type="ECO:0000259" key="3">
    <source>
        <dbReference type="PROSITE" id="PS50206"/>
    </source>
</evidence>
<dbReference type="Pfam" id="PF00581">
    <property type="entry name" value="Rhodanese"/>
    <property type="match status" value="2"/>
</dbReference>
<keyword evidence="2" id="KW-0677">Repeat</keyword>
<dbReference type="CDD" id="cd01448">
    <property type="entry name" value="TST_Repeat_1"/>
    <property type="match status" value="1"/>
</dbReference>
<reference evidence="4 5" key="1">
    <citation type="submission" date="2017-05" db="EMBL/GenBank/DDBJ databases">
        <title>Virgibacillus sp. AK90 isolated from a saltern of Kakinada, India.</title>
        <authorList>
            <person name="Gupta V."/>
            <person name="Sidhu C."/>
            <person name="Korpole S."/>
            <person name="Pinnaka A.K."/>
        </authorList>
    </citation>
    <scope>NUCLEOTIDE SEQUENCE [LARGE SCALE GENOMIC DNA]</scope>
    <source>
        <strain evidence="4 5">AK90</strain>
    </source>
</reference>
<dbReference type="InterPro" id="IPR001763">
    <property type="entry name" value="Rhodanese-like_dom"/>
</dbReference>
<evidence type="ECO:0000313" key="4">
    <source>
        <dbReference type="EMBL" id="RFA32218.1"/>
    </source>
</evidence>
<sequence>MGYLISVDRLKNRLHNHLNNTVIIDVRFQLTEPDAGRKAYLQDHIPGALFMDIEKDLSGKKGKHGGNHPLPDLTMLAGKVGKLGIDHDTTVVIYDADNDMFAARAWWLFHYMGHDKVYVLDGGYNGWKKTGNETTTEVPTLTPKVFHLQLRDNQIANMEEVKQKVTRNEAVLIDSRARERYLGDYEPMYARAGHIPGAKNYFWKEVLNENGSWKKKESLEKQFASLQKNEEIIVSCGSGISACPNILALKSLGYENVKLYPGSFSDWISYDENEVAIGEDAW</sequence>
<dbReference type="Proteomes" id="UP000256488">
    <property type="component" value="Unassembled WGS sequence"/>
</dbReference>
<evidence type="ECO:0000313" key="5">
    <source>
        <dbReference type="Proteomes" id="UP000256488"/>
    </source>
</evidence>
<dbReference type="RefSeq" id="WP_116279590.1">
    <property type="nucleotide sequence ID" value="NZ_NFZX01000073.1"/>
</dbReference>
<dbReference type="InterPro" id="IPR045078">
    <property type="entry name" value="TST/MPST-like"/>
</dbReference>
<dbReference type="GO" id="GO:0004792">
    <property type="term" value="F:thiosulfate-cyanide sulfurtransferase activity"/>
    <property type="evidence" value="ECO:0007669"/>
    <property type="project" value="TreeGrafter"/>
</dbReference>
<dbReference type="EMBL" id="NFZX01000073">
    <property type="protein sequence ID" value="RFA32218.1"/>
    <property type="molecule type" value="Genomic_DNA"/>
</dbReference>
<dbReference type="Gene3D" id="3.40.250.10">
    <property type="entry name" value="Rhodanese-like domain"/>
    <property type="match status" value="2"/>
</dbReference>
<dbReference type="FunFam" id="3.40.250.10:FF:000035">
    <property type="entry name" value="Thiosulfate sulfurtransferase"/>
    <property type="match status" value="1"/>
</dbReference>
<organism evidence="4 5">
    <name type="scientific">Virgibacillus dokdonensis</name>
    <dbReference type="NCBI Taxonomy" id="302167"/>
    <lineage>
        <taxon>Bacteria</taxon>
        <taxon>Bacillati</taxon>
        <taxon>Bacillota</taxon>
        <taxon>Bacilli</taxon>
        <taxon>Bacillales</taxon>
        <taxon>Bacillaceae</taxon>
        <taxon>Virgibacillus</taxon>
    </lineage>
</organism>
<name>A0A3E0WHG7_9BACI</name>